<comment type="function">
    <text evidence="5">Zinc chaperone that directly transfers zinc cofactor to target proteins, thereby activating them. Zinc is transferred from the CXCC motif in the GTPase domain to the zinc binding site in target proteins in a process requiring GTP hydrolysis.</text>
</comment>
<comment type="caution">
    <text evidence="8">The sequence shown here is derived from an EMBL/GenBank/DDBJ whole genome shotgun (WGS) entry which is preliminary data.</text>
</comment>
<dbReference type="InterPro" id="IPR003495">
    <property type="entry name" value="CobW/HypB/UreG_nucleotide-bd"/>
</dbReference>
<evidence type="ECO:0000256" key="2">
    <source>
        <dbReference type="ARBA" id="ARBA00022801"/>
    </source>
</evidence>
<keyword evidence="9" id="KW-1185">Reference proteome</keyword>
<dbReference type="PANTHER" id="PTHR13748">
    <property type="entry name" value="COBW-RELATED"/>
    <property type="match status" value="1"/>
</dbReference>
<organism evidence="8 9">
    <name type="scientific">Panacagrimonas perspica</name>
    <dbReference type="NCBI Taxonomy" id="381431"/>
    <lineage>
        <taxon>Bacteria</taxon>
        <taxon>Pseudomonadati</taxon>
        <taxon>Pseudomonadota</taxon>
        <taxon>Gammaproteobacteria</taxon>
        <taxon>Nevskiales</taxon>
        <taxon>Nevskiaceae</taxon>
        <taxon>Panacagrimonas</taxon>
    </lineage>
</organism>
<feature type="domain" description="CobW C-terminal" evidence="7">
    <location>
        <begin position="259"/>
        <end position="353"/>
    </location>
</feature>
<gene>
    <name evidence="8" type="ORF">DFR24_4072</name>
</gene>
<protein>
    <submittedName>
        <fullName evidence="8">G3E family GTPase</fullName>
    </submittedName>
</protein>
<dbReference type="Pfam" id="PF07683">
    <property type="entry name" value="CobW_C"/>
    <property type="match status" value="1"/>
</dbReference>
<evidence type="ECO:0000256" key="4">
    <source>
        <dbReference type="ARBA" id="ARBA00034320"/>
    </source>
</evidence>
<dbReference type="Pfam" id="PF02492">
    <property type="entry name" value="cobW"/>
    <property type="match status" value="1"/>
</dbReference>
<keyword evidence="1" id="KW-0547">Nucleotide-binding</keyword>
<dbReference type="GO" id="GO:0016787">
    <property type="term" value="F:hydrolase activity"/>
    <property type="evidence" value="ECO:0007669"/>
    <property type="project" value="UniProtKB-KW"/>
</dbReference>
<proteinExistence type="inferred from homology"/>
<keyword evidence="3" id="KW-0143">Chaperone</keyword>
<dbReference type="GO" id="GO:0000166">
    <property type="term" value="F:nucleotide binding"/>
    <property type="evidence" value="ECO:0007669"/>
    <property type="project" value="UniProtKB-KW"/>
</dbReference>
<dbReference type="InterPro" id="IPR011629">
    <property type="entry name" value="CobW-like_C"/>
</dbReference>
<dbReference type="InterPro" id="IPR051316">
    <property type="entry name" value="Zinc-reg_GTPase_activator"/>
</dbReference>
<dbReference type="EMBL" id="SOBT01000011">
    <property type="protein sequence ID" value="TDU25629.1"/>
    <property type="molecule type" value="Genomic_DNA"/>
</dbReference>
<keyword evidence="2" id="KW-0378">Hydrolase</keyword>
<comment type="catalytic activity">
    <reaction evidence="6">
        <text>GTP + H2O = GDP + phosphate + H(+)</text>
        <dbReference type="Rhea" id="RHEA:19669"/>
        <dbReference type="ChEBI" id="CHEBI:15377"/>
        <dbReference type="ChEBI" id="CHEBI:15378"/>
        <dbReference type="ChEBI" id="CHEBI:37565"/>
        <dbReference type="ChEBI" id="CHEBI:43474"/>
        <dbReference type="ChEBI" id="CHEBI:58189"/>
    </reaction>
    <physiologicalReaction direction="left-to-right" evidence="6">
        <dbReference type="Rhea" id="RHEA:19670"/>
    </physiologicalReaction>
</comment>
<dbReference type="InterPro" id="IPR027417">
    <property type="entry name" value="P-loop_NTPase"/>
</dbReference>
<evidence type="ECO:0000256" key="5">
    <source>
        <dbReference type="ARBA" id="ARBA00045658"/>
    </source>
</evidence>
<dbReference type="SUPFAM" id="SSF90002">
    <property type="entry name" value="Hypothetical protein YjiA, C-terminal domain"/>
    <property type="match status" value="1"/>
</dbReference>
<evidence type="ECO:0000256" key="3">
    <source>
        <dbReference type="ARBA" id="ARBA00023186"/>
    </source>
</evidence>
<name>A0A4R7NXT6_9GAMM</name>
<evidence type="ECO:0000259" key="7">
    <source>
        <dbReference type="SMART" id="SM00833"/>
    </source>
</evidence>
<dbReference type="AlphaFoldDB" id="A0A4R7NXT6"/>
<evidence type="ECO:0000313" key="8">
    <source>
        <dbReference type="EMBL" id="TDU25629.1"/>
    </source>
</evidence>
<dbReference type="InterPro" id="IPR036627">
    <property type="entry name" value="CobW-likC_sf"/>
</dbReference>
<reference evidence="8 9" key="1">
    <citation type="submission" date="2019-03" db="EMBL/GenBank/DDBJ databases">
        <title>Genomic Encyclopedia of Type Strains, Phase IV (KMG-IV): sequencing the most valuable type-strain genomes for metagenomic binning, comparative biology and taxonomic classification.</title>
        <authorList>
            <person name="Goeker M."/>
        </authorList>
    </citation>
    <scope>NUCLEOTIDE SEQUENCE [LARGE SCALE GENOMIC DNA]</scope>
    <source>
        <strain evidence="8 9">DSM 26377</strain>
    </source>
</reference>
<dbReference type="Proteomes" id="UP000295341">
    <property type="component" value="Unassembled WGS sequence"/>
</dbReference>
<dbReference type="SMART" id="SM00833">
    <property type="entry name" value="CobW_C"/>
    <property type="match status" value="1"/>
</dbReference>
<sequence>MALEIRQLGPESPDHRLPVCLLTGFLGAGKSSLLNFVLRHPWMEGTAVVINEYGAVGVDHHLVESAPEDTALVADGCICCTASGQLADALMSLFLRAQRRQFTLRRVILETTGLAEPAPILRQFVSHHQLKERFVIDSVVTLVDAANAASTLDASDIAVLQVTGADRLMVTKIDLVNEADACRLERRLAEMNPDAVIERVLQGVAPPQALFSGVHRRAASGADLGVMFGNVDLLRFTPDVASRGPLLAPRDRTPADHAIQTFSLILDEPIAPSTFFGWTDFLRSLCGPTLLRMKGLVNLKGQTLPTVVHGVQNVFHPTRQLPAWPSEDQRTRLVFITRGWGQDVVGSTLDWLQARPVLASAGDPECTAPR</sequence>
<evidence type="ECO:0000256" key="6">
    <source>
        <dbReference type="ARBA" id="ARBA00049117"/>
    </source>
</evidence>
<evidence type="ECO:0000313" key="9">
    <source>
        <dbReference type="Proteomes" id="UP000295341"/>
    </source>
</evidence>
<dbReference type="Gene3D" id="3.40.50.300">
    <property type="entry name" value="P-loop containing nucleotide triphosphate hydrolases"/>
    <property type="match status" value="1"/>
</dbReference>
<dbReference type="Gene3D" id="3.30.1220.10">
    <property type="entry name" value="CobW-like, C-terminal domain"/>
    <property type="match status" value="1"/>
</dbReference>
<dbReference type="CDD" id="cd03112">
    <property type="entry name" value="CobW-like"/>
    <property type="match status" value="1"/>
</dbReference>
<dbReference type="GO" id="GO:0005737">
    <property type="term" value="C:cytoplasm"/>
    <property type="evidence" value="ECO:0007669"/>
    <property type="project" value="TreeGrafter"/>
</dbReference>
<dbReference type="SUPFAM" id="SSF52540">
    <property type="entry name" value="P-loop containing nucleoside triphosphate hydrolases"/>
    <property type="match status" value="1"/>
</dbReference>
<accession>A0A4R7NXT6</accession>
<dbReference type="RefSeq" id="WP_133883239.1">
    <property type="nucleotide sequence ID" value="NZ_MWIN01000008.1"/>
</dbReference>
<comment type="similarity">
    <text evidence="4">Belongs to the SIMIBI class G3E GTPase family. ZNG1 subfamily.</text>
</comment>
<dbReference type="OrthoDB" id="9808822at2"/>
<dbReference type="PANTHER" id="PTHR13748:SF62">
    <property type="entry name" value="COBW DOMAIN-CONTAINING PROTEIN"/>
    <property type="match status" value="1"/>
</dbReference>
<evidence type="ECO:0000256" key="1">
    <source>
        <dbReference type="ARBA" id="ARBA00022741"/>
    </source>
</evidence>